<evidence type="ECO:0000313" key="3">
    <source>
        <dbReference type="EMBL" id="CAH9114096.1"/>
    </source>
</evidence>
<gene>
    <name evidence="3" type="ORF">CEURO_LOCUS20264</name>
</gene>
<feature type="compositionally biased region" description="Pro residues" evidence="1">
    <location>
        <begin position="238"/>
        <end position="247"/>
    </location>
</feature>
<comment type="caution">
    <text evidence="3">The sequence shown here is derived from an EMBL/GenBank/DDBJ whole genome shotgun (WGS) entry which is preliminary data.</text>
</comment>
<dbReference type="GO" id="GO:0015074">
    <property type="term" value="P:DNA integration"/>
    <property type="evidence" value="ECO:0007669"/>
    <property type="project" value="InterPro"/>
</dbReference>
<dbReference type="PANTHER" id="PTHR42648">
    <property type="entry name" value="TRANSPOSASE, PUTATIVE-RELATED"/>
    <property type="match status" value="1"/>
</dbReference>
<dbReference type="Proteomes" id="UP001152484">
    <property type="component" value="Unassembled WGS sequence"/>
</dbReference>
<name>A0A9P0ZVT7_CUSEU</name>
<dbReference type="InterPro" id="IPR012337">
    <property type="entry name" value="RNaseH-like_sf"/>
</dbReference>
<feature type="domain" description="Integrase catalytic" evidence="2">
    <location>
        <begin position="1"/>
        <end position="124"/>
    </location>
</feature>
<feature type="region of interest" description="Disordered" evidence="1">
    <location>
        <begin position="235"/>
        <end position="280"/>
    </location>
</feature>
<dbReference type="InterPro" id="IPR001584">
    <property type="entry name" value="Integrase_cat-core"/>
</dbReference>
<dbReference type="Pfam" id="PF25597">
    <property type="entry name" value="SH3_retrovirus"/>
    <property type="match status" value="1"/>
</dbReference>
<accession>A0A9P0ZVT7</accession>
<dbReference type="OrthoDB" id="1938465at2759"/>
<dbReference type="GO" id="GO:0003676">
    <property type="term" value="F:nucleic acid binding"/>
    <property type="evidence" value="ECO:0007669"/>
    <property type="project" value="InterPro"/>
</dbReference>
<dbReference type="InterPro" id="IPR057670">
    <property type="entry name" value="SH3_retrovirus"/>
</dbReference>
<evidence type="ECO:0000259" key="2">
    <source>
        <dbReference type="PROSITE" id="PS50994"/>
    </source>
</evidence>
<keyword evidence="4" id="KW-1185">Reference proteome</keyword>
<dbReference type="InterPro" id="IPR036397">
    <property type="entry name" value="RNaseH_sf"/>
</dbReference>
<dbReference type="EMBL" id="CAMAPE010000062">
    <property type="protein sequence ID" value="CAH9114096.1"/>
    <property type="molecule type" value="Genomic_DNA"/>
</dbReference>
<dbReference type="PANTHER" id="PTHR42648:SF26">
    <property type="entry name" value="INTEGRASE CATALYTIC DOMAIN-CONTAINING PROTEIN"/>
    <property type="match status" value="1"/>
</dbReference>
<dbReference type="Gene3D" id="3.30.420.10">
    <property type="entry name" value="Ribonuclease H-like superfamily/Ribonuclease H"/>
    <property type="match status" value="1"/>
</dbReference>
<evidence type="ECO:0000313" key="4">
    <source>
        <dbReference type="Proteomes" id="UP001152484"/>
    </source>
</evidence>
<protein>
    <recommendedName>
        <fullName evidence="2">Integrase catalytic domain-containing protein</fullName>
    </recommendedName>
</protein>
<proteinExistence type="predicted"/>
<dbReference type="PROSITE" id="PS50994">
    <property type="entry name" value="INTEGRASE"/>
    <property type="match status" value="1"/>
</dbReference>
<organism evidence="3 4">
    <name type="scientific">Cuscuta europaea</name>
    <name type="common">European dodder</name>
    <dbReference type="NCBI Taxonomy" id="41803"/>
    <lineage>
        <taxon>Eukaryota</taxon>
        <taxon>Viridiplantae</taxon>
        <taxon>Streptophyta</taxon>
        <taxon>Embryophyta</taxon>
        <taxon>Tracheophyta</taxon>
        <taxon>Spermatophyta</taxon>
        <taxon>Magnoliopsida</taxon>
        <taxon>eudicotyledons</taxon>
        <taxon>Gunneridae</taxon>
        <taxon>Pentapetalae</taxon>
        <taxon>asterids</taxon>
        <taxon>lamiids</taxon>
        <taxon>Solanales</taxon>
        <taxon>Convolvulaceae</taxon>
        <taxon>Cuscuteae</taxon>
        <taxon>Cuscuta</taxon>
        <taxon>Cuscuta subgen. Cuscuta</taxon>
    </lineage>
</organism>
<evidence type="ECO:0000256" key="1">
    <source>
        <dbReference type="SAM" id="MobiDB-lite"/>
    </source>
</evidence>
<dbReference type="InterPro" id="IPR039537">
    <property type="entry name" value="Retrotran_Ty1/copia-like"/>
</dbReference>
<dbReference type="SUPFAM" id="SSF53098">
    <property type="entry name" value="Ribonuclease H-like"/>
    <property type="match status" value="1"/>
</dbReference>
<reference evidence="3" key="1">
    <citation type="submission" date="2022-07" db="EMBL/GenBank/DDBJ databases">
        <authorList>
            <person name="Macas J."/>
            <person name="Novak P."/>
            <person name="Neumann P."/>
        </authorList>
    </citation>
    <scope>NUCLEOTIDE SEQUENCE</scope>
</reference>
<dbReference type="AlphaFoldDB" id="A0A9P0ZVT7"/>
<sequence>MRSKSEVTTHFQHFKLMIENLLDRKIKIFQSDGGGEFDNFNLRFFLKANDIIFQKSCPETPQQNGVAERKHRHLLELARTMLIAASLSANFWVDAVLTATFIINRIPSPTLHGLSPFEKLFNRKPDMSVFRVFGCACFPKFTASSANKLDPRSVQCIFLGYAPEYKGYRCFDPVASRVYISRNVRFLENIFPNSVLAGPTVSSSSASSPTSLIFSPSRDQPSSIFLSQTLTIHALPAPSDPSPPTPSTPQEQSSPAAFVPDHSPPYDSPSTACQSPPPMPHLRLRLLPRFLKVLPL</sequence>